<keyword evidence="5 8" id="KW-0812">Transmembrane</keyword>
<feature type="transmembrane region" description="Helical" evidence="8">
    <location>
        <begin position="305"/>
        <end position="330"/>
    </location>
</feature>
<gene>
    <name evidence="10" type="ORF">GXN74_08580</name>
</gene>
<feature type="transmembrane region" description="Helical" evidence="8">
    <location>
        <begin position="83"/>
        <end position="102"/>
    </location>
</feature>
<accession>A0A7X5HW68</accession>
<dbReference type="GO" id="GO:0055085">
    <property type="term" value="P:transmembrane transport"/>
    <property type="evidence" value="ECO:0007669"/>
    <property type="project" value="InterPro"/>
</dbReference>
<feature type="transmembrane region" description="Helical" evidence="8">
    <location>
        <begin position="54"/>
        <end position="76"/>
    </location>
</feature>
<keyword evidence="3" id="KW-1003">Cell membrane</keyword>
<evidence type="ECO:0000256" key="5">
    <source>
        <dbReference type="ARBA" id="ARBA00022692"/>
    </source>
</evidence>
<feature type="transmembrane region" description="Helical" evidence="8">
    <location>
        <begin position="12"/>
        <end position="34"/>
    </location>
</feature>
<keyword evidence="6 8" id="KW-1133">Transmembrane helix</keyword>
<dbReference type="GO" id="GO:0005886">
    <property type="term" value="C:plasma membrane"/>
    <property type="evidence" value="ECO:0007669"/>
    <property type="project" value="UniProtKB-SubCell"/>
</dbReference>
<feature type="transmembrane region" description="Helical" evidence="8">
    <location>
        <begin position="477"/>
        <end position="498"/>
    </location>
</feature>
<dbReference type="EMBL" id="JAAEEH010000021">
    <property type="protein sequence ID" value="NDL67792.1"/>
    <property type="molecule type" value="Genomic_DNA"/>
</dbReference>
<evidence type="ECO:0000259" key="9">
    <source>
        <dbReference type="PROSITE" id="PS50928"/>
    </source>
</evidence>
<evidence type="ECO:0000313" key="11">
    <source>
        <dbReference type="Proteomes" id="UP000461585"/>
    </source>
</evidence>
<evidence type="ECO:0000256" key="3">
    <source>
        <dbReference type="ARBA" id="ARBA00022475"/>
    </source>
</evidence>
<feature type="transmembrane region" description="Helical" evidence="8">
    <location>
        <begin position="165"/>
        <end position="186"/>
    </location>
</feature>
<dbReference type="InterPro" id="IPR000515">
    <property type="entry name" value="MetI-like"/>
</dbReference>
<name>A0A7X5HW68_9FIRM</name>
<feature type="transmembrane region" description="Helical" evidence="8">
    <location>
        <begin position="423"/>
        <end position="444"/>
    </location>
</feature>
<dbReference type="PANTHER" id="PTHR43357:SF3">
    <property type="entry name" value="FE(3+)-TRANSPORT SYSTEM PERMEASE PROTEIN FBPB 2"/>
    <property type="match status" value="1"/>
</dbReference>
<evidence type="ECO:0000313" key="10">
    <source>
        <dbReference type="EMBL" id="NDL67792.1"/>
    </source>
</evidence>
<evidence type="ECO:0000256" key="7">
    <source>
        <dbReference type="ARBA" id="ARBA00023136"/>
    </source>
</evidence>
<dbReference type="AlphaFoldDB" id="A0A7X5HW68"/>
<dbReference type="Proteomes" id="UP000461585">
    <property type="component" value="Unassembled WGS sequence"/>
</dbReference>
<comment type="caution">
    <text evidence="10">The sequence shown here is derived from an EMBL/GenBank/DDBJ whole genome shotgun (WGS) entry which is preliminary data.</text>
</comment>
<reference evidence="10 11" key="1">
    <citation type="submission" date="2020-01" db="EMBL/GenBank/DDBJ databases">
        <title>Anaeroalcalibacter tamaniensis gen. nov., sp. nov., moderately halophilic strictly anaerobic fermenter bacterium from mud volcano of Taman peninsula.</title>
        <authorList>
            <person name="Frolova A."/>
            <person name="Merkel A.Y."/>
            <person name="Slobodkin A.I."/>
        </authorList>
    </citation>
    <scope>NUCLEOTIDE SEQUENCE [LARGE SCALE GENOMIC DNA]</scope>
    <source>
        <strain evidence="10 11">F-3ap</strain>
    </source>
</reference>
<keyword evidence="4" id="KW-0997">Cell inner membrane</keyword>
<dbReference type="RefSeq" id="WP_162370520.1">
    <property type="nucleotide sequence ID" value="NZ_JAAEEH010000021.1"/>
</dbReference>
<protein>
    <recommendedName>
        <fullName evidence="9">ABC transmembrane type-1 domain-containing protein</fullName>
    </recommendedName>
</protein>
<keyword evidence="2" id="KW-0813">Transport</keyword>
<feature type="transmembrane region" description="Helical" evidence="8">
    <location>
        <begin position="342"/>
        <end position="363"/>
    </location>
</feature>
<feature type="transmembrane region" description="Helical" evidence="8">
    <location>
        <begin position="375"/>
        <end position="394"/>
    </location>
</feature>
<evidence type="ECO:0000256" key="1">
    <source>
        <dbReference type="ARBA" id="ARBA00004429"/>
    </source>
</evidence>
<comment type="subcellular location">
    <subcellularLocation>
        <location evidence="1">Cell inner membrane</location>
        <topology evidence="1">Multi-pass membrane protein</topology>
    </subcellularLocation>
</comment>
<feature type="transmembrane region" description="Helical" evidence="8">
    <location>
        <begin position="218"/>
        <end position="237"/>
    </location>
</feature>
<keyword evidence="7 8" id="KW-0472">Membrane</keyword>
<keyword evidence="11" id="KW-1185">Reference proteome</keyword>
<feature type="domain" description="ABC transmembrane type-1" evidence="9">
    <location>
        <begin position="305"/>
        <end position="493"/>
    </location>
</feature>
<sequence>MRRLAGGVRGLLPVLPFFLLTLLPLAWLLGTVSWEGAKAPVWGREGLLLGRTLLYGTAVASSAVLLAYLALVFGAFTPWVDRGLLKAFLFLALPVPGTVFAYAGLKALGLLGLPSRGFAPSWLVHTASLLPVALFILATGLHTLKKEPLHAARLLGSDARMLARILPGMLAPQVLAALGTVFLLSVGDYAIPSIFSINVYSLGIFVEYSSSLSLGSTLVKSAPLVLLQALVLLLLLGRTEPLFLTGGRKGMLTLELSLPGTLLAAGGLLLGLALLLVLLPFLLVLTDLAMWRGLPQTLARSGRDLAASLGILFRAGILALPVSYLGGWWLHSLRKGRRPALFLVLLPAFLPGSLTGAALIHLYNRPCTSGLYDSLWMPALAVLARFLPLSLLVVHASFRRLDRELVDAAFLLHPSRLKAHLQVLLPLVLPGLALGTAFLLLFGLGELGATVLVLPPGSSTVTVRLYNYLHYGASEEVLGLSFLLLAGMGGILGAAGLLSGLARRLRKMD</sequence>
<dbReference type="InterPro" id="IPR035906">
    <property type="entry name" value="MetI-like_sf"/>
</dbReference>
<evidence type="ECO:0000256" key="2">
    <source>
        <dbReference type="ARBA" id="ARBA00022448"/>
    </source>
</evidence>
<dbReference type="PROSITE" id="PS50928">
    <property type="entry name" value="ABC_TM1"/>
    <property type="match status" value="2"/>
</dbReference>
<evidence type="ECO:0000256" key="6">
    <source>
        <dbReference type="ARBA" id="ARBA00022989"/>
    </source>
</evidence>
<evidence type="ECO:0000256" key="8">
    <source>
        <dbReference type="SAM" id="Phobius"/>
    </source>
</evidence>
<dbReference type="Gene3D" id="1.10.3720.10">
    <property type="entry name" value="MetI-like"/>
    <property type="match status" value="2"/>
</dbReference>
<feature type="transmembrane region" description="Helical" evidence="8">
    <location>
        <begin position="258"/>
        <end position="285"/>
    </location>
</feature>
<evidence type="ECO:0000256" key="4">
    <source>
        <dbReference type="ARBA" id="ARBA00022519"/>
    </source>
</evidence>
<proteinExistence type="predicted"/>
<feature type="domain" description="ABC transmembrane type-1" evidence="9">
    <location>
        <begin position="49"/>
        <end position="236"/>
    </location>
</feature>
<dbReference type="SUPFAM" id="SSF161098">
    <property type="entry name" value="MetI-like"/>
    <property type="match status" value="2"/>
</dbReference>
<dbReference type="PANTHER" id="PTHR43357">
    <property type="entry name" value="INNER MEMBRANE ABC TRANSPORTER PERMEASE PROTEIN YDCV"/>
    <property type="match status" value="1"/>
</dbReference>
<organism evidence="10 11">
    <name type="scientific">Anaerotalea alkaliphila</name>
    <dbReference type="NCBI Taxonomy" id="2662126"/>
    <lineage>
        <taxon>Bacteria</taxon>
        <taxon>Bacillati</taxon>
        <taxon>Bacillota</taxon>
        <taxon>Clostridia</taxon>
        <taxon>Eubacteriales</taxon>
        <taxon>Anaerotalea</taxon>
    </lineage>
</organism>
<feature type="transmembrane region" description="Helical" evidence="8">
    <location>
        <begin position="122"/>
        <end position="144"/>
    </location>
</feature>